<dbReference type="RefSeq" id="WP_290703570.1">
    <property type="nucleotide sequence ID" value="NZ_BAAAVS010000001.1"/>
</dbReference>
<reference evidence="3" key="1">
    <citation type="journal article" date="2019" name="Int. J. Syst. Evol. Microbiol.">
        <title>The Global Catalogue of Microorganisms (GCM) 10K type strain sequencing project: providing services to taxonomists for standard genome sequencing and annotation.</title>
        <authorList>
            <consortium name="The Broad Institute Genomics Platform"/>
            <consortium name="The Broad Institute Genome Sequencing Center for Infectious Disease"/>
            <person name="Wu L."/>
            <person name="Ma J."/>
        </authorList>
    </citation>
    <scope>NUCLEOTIDE SEQUENCE [LARGE SCALE GENOMIC DNA]</scope>
    <source>
        <strain evidence="3">JCM 14234</strain>
    </source>
</reference>
<dbReference type="CDD" id="cd02955">
    <property type="entry name" value="SSP411"/>
    <property type="match status" value="1"/>
</dbReference>
<dbReference type="InterPro" id="IPR024705">
    <property type="entry name" value="Ssp411"/>
</dbReference>
<dbReference type="EMBL" id="BAAAVS010000001">
    <property type="protein sequence ID" value="GAA3023270.1"/>
    <property type="molecule type" value="Genomic_DNA"/>
</dbReference>
<dbReference type="InterPro" id="IPR008928">
    <property type="entry name" value="6-hairpin_glycosidase_sf"/>
</dbReference>
<keyword evidence="3" id="KW-1185">Reference proteome</keyword>
<dbReference type="Pfam" id="PF03190">
    <property type="entry name" value="Thioredox_DsbH"/>
    <property type="match status" value="1"/>
</dbReference>
<name>A0ABP6KVJ6_9ACTN</name>
<evidence type="ECO:0000259" key="1">
    <source>
        <dbReference type="Pfam" id="PF03190"/>
    </source>
</evidence>
<dbReference type="PIRSF" id="PIRSF006402">
    <property type="entry name" value="UCP006402_thioredoxin"/>
    <property type="match status" value="1"/>
</dbReference>
<dbReference type="InterPro" id="IPR036249">
    <property type="entry name" value="Thioredoxin-like_sf"/>
</dbReference>
<dbReference type="PANTHER" id="PTHR42899">
    <property type="entry name" value="SPERMATOGENESIS-ASSOCIATED PROTEIN 20"/>
    <property type="match status" value="1"/>
</dbReference>
<gene>
    <name evidence="2" type="ORF">GCM10010528_01610</name>
</gene>
<dbReference type="Proteomes" id="UP001501035">
    <property type="component" value="Unassembled WGS sequence"/>
</dbReference>
<feature type="domain" description="Spermatogenesis-associated protein 20-like TRX" evidence="1">
    <location>
        <begin position="3"/>
        <end position="163"/>
    </location>
</feature>
<evidence type="ECO:0000313" key="3">
    <source>
        <dbReference type="Proteomes" id="UP001501035"/>
    </source>
</evidence>
<sequence length="665" mass="69940">MVNRLVDATSPYLRQHADNPVDWWEWCPQAFVEAARRDVPVLLSVGYAACHWCHVMAHETFDNPVLAAQMNDGFVCIKVDREERPDIDAVYLGATIAMTGQGGWPMTCFLTAAAEPFYCGTYFPPRPRHGQPGFGELLTAISQTWNERPDEVGRVAEQVRGQLTQAAAGLPAATTSVDAGLARVAVAALIADEDRVHGGLGRAPKFPPSSTMLALLRHDERVGSPAAVDVVVRAAEAMARGGIYDQLAGGFARYAVDEAWVVPHFEKMLYDNALLLRCYAQLARRDSQGLAGRVCEQTVAFLDEALGTPGGGFASSLDADAGGVEGATYVWTPAQLIDILGPVDGAWAAAVFGVTTIGTFEAGESTLQLAHDPDDPERFGRVVAALRTARDRRPQPARDDKVVTVWNALAITALVEAGVGLNRPEWVVRAARCADVLLDGHLVGGEVRRVSLNGTVGTPAGMLDDHAALVVALLSLFCATGEDRWCVAAIGVLDRAIDSFADVAEPGSWFDAPAGGGLIVRPRDPADGATPAGASLMAEALLMASMLSGPDTAGGYAELGAQTLARAAVLLAKAPRAAGHWLAVVEAQLAGPMHVTASSAAKLALARRLAPGCAVVTAAAAVGLAADELADQPADTVLVCRGTTCSLPLADPDEIRREFGNFRPS</sequence>
<accession>A0ABP6KVJ6</accession>
<dbReference type="SUPFAM" id="SSF48208">
    <property type="entry name" value="Six-hairpin glycosidases"/>
    <property type="match status" value="1"/>
</dbReference>
<comment type="caution">
    <text evidence="2">The sequence shown here is derived from an EMBL/GenBank/DDBJ whole genome shotgun (WGS) entry which is preliminary data.</text>
</comment>
<dbReference type="PANTHER" id="PTHR42899:SF1">
    <property type="entry name" value="SPERMATOGENESIS-ASSOCIATED PROTEIN 20"/>
    <property type="match status" value="1"/>
</dbReference>
<organism evidence="2 3">
    <name type="scientific">Gordonia defluvii</name>
    <dbReference type="NCBI Taxonomy" id="283718"/>
    <lineage>
        <taxon>Bacteria</taxon>
        <taxon>Bacillati</taxon>
        <taxon>Actinomycetota</taxon>
        <taxon>Actinomycetes</taxon>
        <taxon>Mycobacteriales</taxon>
        <taxon>Gordoniaceae</taxon>
        <taxon>Gordonia</taxon>
    </lineage>
</organism>
<dbReference type="Gene3D" id="3.40.30.10">
    <property type="entry name" value="Glutaredoxin"/>
    <property type="match status" value="1"/>
</dbReference>
<protein>
    <submittedName>
        <fullName evidence="2">DUF255 domain-containing protein</fullName>
    </submittedName>
</protein>
<dbReference type="SUPFAM" id="SSF52833">
    <property type="entry name" value="Thioredoxin-like"/>
    <property type="match status" value="1"/>
</dbReference>
<proteinExistence type="predicted"/>
<evidence type="ECO:0000313" key="2">
    <source>
        <dbReference type="EMBL" id="GAA3023270.1"/>
    </source>
</evidence>
<dbReference type="InterPro" id="IPR004879">
    <property type="entry name" value="Ssp411-like_TRX"/>
</dbReference>